<dbReference type="GO" id="GO:0051301">
    <property type="term" value="P:cell division"/>
    <property type="evidence" value="ECO:0007669"/>
    <property type="project" value="UniProtKB-KW"/>
</dbReference>
<dbReference type="GO" id="GO:0004180">
    <property type="term" value="F:carboxypeptidase activity"/>
    <property type="evidence" value="ECO:0007669"/>
    <property type="project" value="UniProtKB-KW"/>
</dbReference>
<dbReference type="Gene3D" id="3.90.1310.10">
    <property type="entry name" value="Penicillin-binding protein 2a (Domain 2)"/>
    <property type="match status" value="1"/>
</dbReference>
<evidence type="ECO:0000256" key="4">
    <source>
        <dbReference type="SAM" id="MobiDB-lite"/>
    </source>
</evidence>
<keyword evidence="3 5" id="KW-0472">Membrane</keyword>
<dbReference type="GO" id="GO:0008658">
    <property type="term" value="F:penicillin binding"/>
    <property type="evidence" value="ECO:0007669"/>
    <property type="project" value="InterPro"/>
</dbReference>
<dbReference type="InterPro" id="IPR012338">
    <property type="entry name" value="Beta-lactam/transpept-like"/>
</dbReference>
<dbReference type="CDD" id="cd06575">
    <property type="entry name" value="PASTA_Pbp2x-like_2"/>
    <property type="match status" value="1"/>
</dbReference>
<keyword evidence="2" id="KW-0645">Protease</keyword>
<keyword evidence="2" id="KW-0378">Hydrolase</keyword>
<feature type="domain" description="PASTA" evidence="6">
    <location>
        <begin position="647"/>
        <end position="706"/>
    </location>
</feature>
<feature type="compositionally biased region" description="Low complexity" evidence="4">
    <location>
        <begin position="755"/>
        <end position="767"/>
    </location>
</feature>
<dbReference type="Pfam" id="PF03717">
    <property type="entry name" value="PBP_dimer"/>
    <property type="match status" value="1"/>
</dbReference>
<feature type="compositionally biased region" description="Low complexity" evidence="4">
    <location>
        <begin position="805"/>
        <end position="822"/>
    </location>
</feature>
<keyword evidence="7" id="KW-0132">Cell division</keyword>
<keyword evidence="2" id="KW-0121">Carboxypeptidase</keyword>
<dbReference type="InterPro" id="IPR050515">
    <property type="entry name" value="Beta-lactam/transpept"/>
</dbReference>
<protein>
    <submittedName>
        <fullName evidence="7">Cell division protein FtsI [Peptidoglycan synthetase]</fullName>
    </submittedName>
</protein>
<accession>A0A5K7SBA6</accession>
<organism evidence="7 8">
    <name type="scientific">Aquipluma nitroreducens</name>
    <dbReference type="NCBI Taxonomy" id="2010828"/>
    <lineage>
        <taxon>Bacteria</taxon>
        <taxon>Pseudomonadati</taxon>
        <taxon>Bacteroidota</taxon>
        <taxon>Bacteroidia</taxon>
        <taxon>Marinilabiliales</taxon>
        <taxon>Prolixibacteraceae</taxon>
        <taxon>Aquipluma</taxon>
    </lineage>
</organism>
<dbReference type="PANTHER" id="PTHR30627">
    <property type="entry name" value="PEPTIDOGLYCAN D,D-TRANSPEPTIDASE"/>
    <property type="match status" value="1"/>
</dbReference>
<dbReference type="RefSeq" id="WP_318347160.1">
    <property type="nucleotide sequence ID" value="NZ_AP018694.1"/>
</dbReference>
<reference evidence="7" key="1">
    <citation type="journal article" date="2020" name="Int. J. Syst. Evol. Microbiol.">
        <title>Aquipluma nitroreducens gen. nov. sp. nov., a novel facultatively anaerobic bacterium isolated from a freshwater lake.</title>
        <authorList>
            <person name="Watanabe M."/>
            <person name="Kojima H."/>
            <person name="Fukui M."/>
        </authorList>
    </citation>
    <scope>NUCLEOTIDE SEQUENCE</scope>
    <source>
        <strain evidence="7">MeG22</strain>
    </source>
</reference>
<feature type="region of interest" description="Disordered" evidence="4">
    <location>
        <begin position="787"/>
        <end position="865"/>
    </location>
</feature>
<evidence type="ECO:0000313" key="7">
    <source>
        <dbReference type="EMBL" id="BBE18863.1"/>
    </source>
</evidence>
<dbReference type="PANTHER" id="PTHR30627:SF1">
    <property type="entry name" value="PEPTIDOGLYCAN D,D-TRANSPEPTIDASE FTSI"/>
    <property type="match status" value="1"/>
</dbReference>
<comment type="subcellular location">
    <subcellularLocation>
        <location evidence="1">Membrane</location>
    </subcellularLocation>
</comment>
<evidence type="ECO:0000259" key="6">
    <source>
        <dbReference type="PROSITE" id="PS51178"/>
    </source>
</evidence>
<evidence type="ECO:0000256" key="2">
    <source>
        <dbReference type="ARBA" id="ARBA00022645"/>
    </source>
</evidence>
<name>A0A5K7SBA6_9BACT</name>
<dbReference type="InterPro" id="IPR036138">
    <property type="entry name" value="PBP_dimer_sf"/>
</dbReference>
<dbReference type="Gene3D" id="3.30.10.20">
    <property type="match status" value="1"/>
</dbReference>
<dbReference type="InterPro" id="IPR005311">
    <property type="entry name" value="PBP_dimer"/>
</dbReference>
<dbReference type="InterPro" id="IPR005543">
    <property type="entry name" value="PASTA_dom"/>
</dbReference>
<keyword evidence="7" id="KW-0131">Cell cycle</keyword>
<evidence type="ECO:0000313" key="8">
    <source>
        <dbReference type="Proteomes" id="UP001193389"/>
    </source>
</evidence>
<dbReference type="GO" id="GO:0005886">
    <property type="term" value="C:plasma membrane"/>
    <property type="evidence" value="ECO:0007669"/>
    <property type="project" value="TreeGrafter"/>
</dbReference>
<dbReference type="SUPFAM" id="SSF54184">
    <property type="entry name" value="Penicillin-binding protein 2x (pbp-2x), c-terminal domain"/>
    <property type="match status" value="1"/>
</dbReference>
<keyword evidence="8" id="KW-1185">Reference proteome</keyword>
<dbReference type="SUPFAM" id="SSF56519">
    <property type="entry name" value="Penicillin binding protein dimerisation domain"/>
    <property type="match status" value="1"/>
</dbReference>
<proteinExistence type="predicted"/>
<dbReference type="Pfam" id="PF00905">
    <property type="entry name" value="Transpeptidase"/>
    <property type="match status" value="1"/>
</dbReference>
<dbReference type="Gene3D" id="3.40.710.10">
    <property type="entry name" value="DD-peptidase/beta-lactamase superfamily"/>
    <property type="match status" value="1"/>
</dbReference>
<dbReference type="AlphaFoldDB" id="A0A5K7SBA6"/>
<dbReference type="Gene3D" id="3.30.450.330">
    <property type="match status" value="1"/>
</dbReference>
<dbReference type="SUPFAM" id="SSF56601">
    <property type="entry name" value="beta-lactamase/transpeptidase-like"/>
    <property type="match status" value="1"/>
</dbReference>
<dbReference type="PROSITE" id="PS51178">
    <property type="entry name" value="PASTA"/>
    <property type="match status" value="1"/>
</dbReference>
<feature type="region of interest" description="Disordered" evidence="4">
    <location>
        <begin position="740"/>
        <end position="774"/>
    </location>
</feature>
<dbReference type="GO" id="GO:0071555">
    <property type="term" value="P:cell wall organization"/>
    <property type="evidence" value="ECO:0007669"/>
    <property type="project" value="TreeGrafter"/>
</dbReference>
<dbReference type="Pfam" id="PF03793">
    <property type="entry name" value="PASTA"/>
    <property type="match status" value="1"/>
</dbReference>
<dbReference type="SMART" id="SM00740">
    <property type="entry name" value="PASTA"/>
    <property type="match status" value="1"/>
</dbReference>
<feature type="compositionally biased region" description="Basic residues" evidence="4">
    <location>
        <begin position="853"/>
        <end position="865"/>
    </location>
</feature>
<keyword evidence="5" id="KW-1133">Transmembrane helix</keyword>
<gene>
    <name evidence="7" type="ORF">AQPE_3033</name>
</gene>
<dbReference type="Proteomes" id="UP001193389">
    <property type="component" value="Chromosome"/>
</dbReference>
<keyword evidence="5" id="KW-0812">Transmembrane</keyword>
<dbReference type="InterPro" id="IPR001460">
    <property type="entry name" value="PCN-bd_Tpept"/>
</dbReference>
<evidence type="ECO:0000256" key="5">
    <source>
        <dbReference type="SAM" id="Phobius"/>
    </source>
</evidence>
<dbReference type="KEGG" id="anf:AQPE_3033"/>
<dbReference type="EMBL" id="AP018694">
    <property type="protein sequence ID" value="BBE18863.1"/>
    <property type="molecule type" value="Genomic_DNA"/>
</dbReference>
<evidence type="ECO:0000256" key="3">
    <source>
        <dbReference type="ARBA" id="ARBA00023136"/>
    </source>
</evidence>
<evidence type="ECO:0000256" key="1">
    <source>
        <dbReference type="ARBA" id="ARBA00004370"/>
    </source>
</evidence>
<feature type="compositionally biased region" description="Low complexity" evidence="4">
    <location>
        <begin position="838"/>
        <end position="850"/>
    </location>
</feature>
<feature type="transmembrane region" description="Helical" evidence="5">
    <location>
        <begin position="12"/>
        <end position="31"/>
    </location>
</feature>
<sequence length="865" mass="94429">MEIRKAITLRFGIVYFAIAIFGLVIIGRILIIQNVDTQKWQEIAKDLRSNTTEIWAKRGNICADDGSILSTSVPYYEIRMDMMAPRIQQVFDKSSEQMVDELSAFFGVDKTDFRSRVRAAYDKKNRWFLINPEEIDHNKFQEFKLLKTMSKSYFGSGLIVVTENRRILPHGDLASRTIGVLNKGAFGGVHGNVGFTGVEGLSENYLAGINGLALKRNFSGNWINTPLVEPKEGKDVITTINVNLQDYAQTALGKQMEVSQAEWGTAIVMEVKTGNIKAIANMGLKKDGTYGETYNFAFGHAGCSEPGSTFKLMSLIAAMDAGYADTSELVDTGRGIWEYKGQKMKDSDYDHGGHGLISLKRTFELSSNIGTAKIICKYYEGKEKEFIDRIYSFGLNKQLGLGFLGEAEPRIKYPTDPDWWGPSLAWIAHGYEIKIAPIQTLTFYNAVANNGVMVKPKFIEEIREDGIPVRKFQTEVINPMLCSKTTLGKAQDMLKGVCIRGTGKSLSNPYYTIAGKTGTAVIANENKGYTSGGAKKYQASFCGYFPADNPKYSIIVVIVGPQGAFYGGSVAGPVFRGIADKVYAAYLEPAKDSIPPYNEVPQVKPGLKDDVMLLAKDLGFKNQEQNMTAQRVAVTNDSMTVFINGVNDTPGIIPDVIGMGASDAVYLLEQSGLKADMSGFGRVFRQSPVPGTPAAKGDAVSLELGFDDLQIVKKDSLNKIDSIQAAAFIPVPVQKTAQPEIAPEVVNPKVEKKSTTGSKTSKTSTAKPNQAAIDKWKAKVAAQKALEEKNATKKSSVKPKASPEAIAKWKAKVAAQKAQEAKGATKKSAEKPKASPEAIAKWKAKVAAQKAADKKKKTNTVQPKK</sequence>